<feature type="compositionally biased region" description="Acidic residues" evidence="1">
    <location>
        <begin position="38"/>
        <end position="48"/>
    </location>
</feature>
<feature type="transmembrane region" description="Helical" evidence="2">
    <location>
        <begin position="108"/>
        <end position="132"/>
    </location>
</feature>
<organism evidence="3 4">
    <name type="scientific">Apodemus speciosus</name>
    <name type="common">Large Japanese field mouse</name>
    <dbReference type="NCBI Taxonomy" id="105296"/>
    <lineage>
        <taxon>Eukaryota</taxon>
        <taxon>Metazoa</taxon>
        <taxon>Chordata</taxon>
        <taxon>Craniata</taxon>
        <taxon>Vertebrata</taxon>
        <taxon>Euteleostomi</taxon>
        <taxon>Mammalia</taxon>
        <taxon>Eutheria</taxon>
        <taxon>Euarchontoglires</taxon>
        <taxon>Glires</taxon>
        <taxon>Rodentia</taxon>
        <taxon>Myomorpha</taxon>
        <taxon>Muroidea</taxon>
        <taxon>Muridae</taxon>
        <taxon>Murinae</taxon>
        <taxon>Apodemus</taxon>
    </lineage>
</organism>
<evidence type="ECO:0000256" key="1">
    <source>
        <dbReference type="SAM" id="MobiDB-lite"/>
    </source>
</evidence>
<dbReference type="Proteomes" id="UP001623349">
    <property type="component" value="Unassembled WGS sequence"/>
</dbReference>
<feature type="transmembrane region" description="Helical" evidence="2">
    <location>
        <begin position="270"/>
        <end position="290"/>
    </location>
</feature>
<dbReference type="PANTHER" id="PTHR28640">
    <property type="entry name" value="ADP-RIBOSYLATION FACTOR-LIKE PROTEIN 6-INTERACTING PROTEIN 6"/>
    <property type="match status" value="1"/>
</dbReference>
<evidence type="ECO:0000256" key="2">
    <source>
        <dbReference type="SAM" id="Phobius"/>
    </source>
</evidence>
<keyword evidence="2" id="KW-1133">Transmembrane helix</keyword>
<keyword evidence="2" id="KW-0472">Membrane</keyword>
<feature type="region of interest" description="Disordered" evidence="1">
    <location>
        <begin position="1"/>
        <end position="48"/>
    </location>
</feature>
<accession>A0ABQ0EGT7</accession>
<evidence type="ECO:0000313" key="4">
    <source>
        <dbReference type="Proteomes" id="UP001623349"/>
    </source>
</evidence>
<dbReference type="PANTHER" id="PTHR28640:SF1">
    <property type="entry name" value="ADP-RIBOSYLATION FACTOR-LIKE PROTEIN 6-INTERACTING PROTEIN 6"/>
    <property type="match status" value="1"/>
</dbReference>
<proteinExistence type="predicted"/>
<dbReference type="EMBL" id="BAAFST010000002">
    <property type="protein sequence ID" value="GAB1286339.1"/>
    <property type="molecule type" value="Genomic_DNA"/>
</dbReference>
<protein>
    <submittedName>
        <fullName evidence="3">ADP-ribosylation factor-like protein 6-interacting protein 6</fullName>
    </submittedName>
</protein>
<keyword evidence="4" id="KW-1185">Reference proteome</keyword>
<comment type="caution">
    <text evidence="3">The sequence shown here is derived from an EMBL/GenBank/DDBJ whole genome shotgun (WGS) entry which is preliminary data.</text>
</comment>
<gene>
    <name evidence="3" type="ORF">APTSU1_000156900</name>
</gene>
<feature type="transmembrane region" description="Helical" evidence="2">
    <location>
        <begin position="217"/>
        <end position="242"/>
    </location>
</feature>
<evidence type="ECO:0000313" key="3">
    <source>
        <dbReference type="EMBL" id="GAB1286339.1"/>
    </source>
</evidence>
<name>A0ABQ0EGT7_APOSI</name>
<sequence>MSFVESWRSAGARRRRQVTPGPVTRPVYPDYTQGDSWGEGEGDDDEGCDQVARDLRAEFSARAASETRRAPLLPRVGDGSPVLPDKRNGIFPATAAKRTQARRWPIRALSILCSLLFAVLLAFLLAIAYMIVKELHTENLKNEDDIHTGLLGTGSPDLPGMLSVDQADPKLRDQPTSVSQVLRLKVKRLKTIWRDCTCVLIRKAFHIDYYSVKAVKWFWSLLIISLIAGLSCCSFSWTVTYFDSFEPGMFPPTPLSPARFKKLTGHSFHMGYSMAILNGFVAALTVAWCLM</sequence>
<dbReference type="Pfam" id="PF15062">
    <property type="entry name" value="ARL6IP6"/>
    <property type="match status" value="1"/>
</dbReference>
<dbReference type="InterPro" id="IPR029383">
    <property type="entry name" value="ARL6IP6"/>
</dbReference>
<reference evidence="3 4" key="1">
    <citation type="submission" date="2024-08" db="EMBL/GenBank/DDBJ databases">
        <title>The draft genome of Apodemus speciosus.</title>
        <authorList>
            <person name="Nabeshima K."/>
            <person name="Suzuki S."/>
            <person name="Onuma M."/>
        </authorList>
    </citation>
    <scope>NUCLEOTIDE SEQUENCE [LARGE SCALE GENOMIC DNA]</scope>
    <source>
        <strain evidence="3">IB14-021</strain>
    </source>
</reference>
<keyword evidence="2" id="KW-0812">Transmembrane</keyword>